<sequence length="204" mass="22434">MPRKAKWRLSRPRSGVRGGHAVNAFAEKLVIANLTPEQFIQVLETLHMLGSAGAGIELSSLSTDVLVDVVGRASRDQLKAIAAHSELRAVFLDEIFRRMSEHFLPERARHVDFVVSWRFSDGTGEDGYDRFQTVIEDGLCVSSTDLSRTPDTTITLSVDDFIKMATGNAAVAAMFVTGRVKVKGEYAPAVRFSSYFDIPKPTGD</sequence>
<reference evidence="2 3" key="1">
    <citation type="submission" date="2019-09" db="EMBL/GenBank/DDBJ databases">
        <authorList>
            <person name="Leyn A S."/>
        </authorList>
    </citation>
    <scope>NUCLEOTIDE SEQUENCE [LARGE SCALE GENOMIC DNA]</scope>
    <source>
        <strain evidence="2">AA231_1</strain>
    </source>
</reference>
<feature type="domain" description="SCP2" evidence="1">
    <location>
        <begin position="124"/>
        <end position="196"/>
    </location>
</feature>
<keyword evidence="3" id="KW-1185">Reference proteome</keyword>
<gene>
    <name evidence="2" type="ORF">AA23TX_08250</name>
</gene>
<dbReference type="AlphaFoldDB" id="A0A6I8M6W8"/>
<dbReference type="Gene3D" id="3.30.1050.10">
    <property type="entry name" value="SCP2 sterol-binding domain"/>
    <property type="match status" value="1"/>
</dbReference>
<dbReference type="SUPFAM" id="SSF55718">
    <property type="entry name" value="SCP-like"/>
    <property type="match status" value="1"/>
</dbReference>
<name>A0A6I8M6W8_9PSEU</name>
<protein>
    <recommendedName>
        <fullName evidence="1">SCP2 domain-containing protein</fullName>
    </recommendedName>
</protein>
<evidence type="ECO:0000259" key="1">
    <source>
        <dbReference type="Pfam" id="PF02036"/>
    </source>
</evidence>
<dbReference type="InterPro" id="IPR036527">
    <property type="entry name" value="SCP2_sterol-bd_dom_sf"/>
</dbReference>
<dbReference type="Proteomes" id="UP000399805">
    <property type="component" value="Unassembled WGS sequence"/>
</dbReference>
<dbReference type="EMBL" id="CABVGP010000003">
    <property type="protein sequence ID" value="VVJ23352.1"/>
    <property type="molecule type" value="Genomic_DNA"/>
</dbReference>
<evidence type="ECO:0000313" key="3">
    <source>
        <dbReference type="Proteomes" id="UP000399805"/>
    </source>
</evidence>
<accession>A0A6I8M6W8</accession>
<dbReference type="InterPro" id="IPR003033">
    <property type="entry name" value="SCP2_sterol-bd_dom"/>
</dbReference>
<dbReference type="Pfam" id="PF02036">
    <property type="entry name" value="SCP2"/>
    <property type="match status" value="1"/>
</dbReference>
<proteinExistence type="predicted"/>
<organism evidence="2 3">
    <name type="scientific">Amycolatopsis camponoti</name>
    <dbReference type="NCBI Taxonomy" id="2606593"/>
    <lineage>
        <taxon>Bacteria</taxon>
        <taxon>Bacillati</taxon>
        <taxon>Actinomycetota</taxon>
        <taxon>Actinomycetes</taxon>
        <taxon>Pseudonocardiales</taxon>
        <taxon>Pseudonocardiaceae</taxon>
        <taxon>Amycolatopsis</taxon>
    </lineage>
</organism>
<evidence type="ECO:0000313" key="2">
    <source>
        <dbReference type="EMBL" id="VVJ23352.1"/>
    </source>
</evidence>